<organism evidence="1 2">
    <name type="scientific">Lasiodiplodia mahajangana</name>
    <dbReference type="NCBI Taxonomy" id="1108764"/>
    <lineage>
        <taxon>Eukaryota</taxon>
        <taxon>Fungi</taxon>
        <taxon>Dikarya</taxon>
        <taxon>Ascomycota</taxon>
        <taxon>Pezizomycotina</taxon>
        <taxon>Dothideomycetes</taxon>
        <taxon>Dothideomycetes incertae sedis</taxon>
        <taxon>Botryosphaeriales</taxon>
        <taxon>Botryosphaeriaceae</taxon>
        <taxon>Lasiodiplodia</taxon>
    </lineage>
</organism>
<comment type="caution">
    <text evidence="1">The sequence shown here is derived from an EMBL/GenBank/DDBJ whole genome shotgun (WGS) entry which is preliminary data.</text>
</comment>
<gene>
    <name evidence="1" type="ORF">O1611_g6232</name>
</gene>
<evidence type="ECO:0000313" key="2">
    <source>
        <dbReference type="Proteomes" id="UP001153332"/>
    </source>
</evidence>
<accession>A0ACC2JJ72</accession>
<reference evidence="1" key="1">
    <citation type="submission" date="2022-12" db="EMBL/GenBank/DDBJ databases">
        <title>Genome Sequence of Lasiodiplodia mahajangana.</title>
        <authorList>
            <person name="Buettner E."/>
        </authorList>
    </citation>
    <scope>NUCLEOTIDE SEQUENCE</scope>
    <source>
        <strain evidence="1">VT137</strain>
    </source>
</reference>
<dbReference type="EMBL" id="JAPUUL010001438">
    <property type="protein sequence ID" value="KAJ8127404.1"/>
    <property type="molecule type" value="Genomic_DNA"/>
</dbReference>
<proteinExistence type="predicted"/>
<dbReference type="Proteomes" id="UP001153332">
    <property type="component" value="Unassembled WGS sequence"/>
</dbReference>
<evidence type="ECO:0000313" key="1">
    <source>
        <dbReference type="EMBL" id="KAJ8127404.1"/>
    </source>
</evidence>
<keyword evidence="2" id="KW-1185">Reference proteome</keyword>
<protein>
    <submittedName>
        <fullName evidence="1">Uncharacterized protein</fullName>
    </submittedName>
</protein>
<sequence length="444" mass="49215">MAQHTHMPMGLNSSEDDDTLDYWTISCEPGEEGADMMRCVGLTIHRLSNVDAWLEWMAKEITGLPDASTRTGFTVMLCPKTRPPTGRYPWKDPPVAIRNIPLSETVFHSVGTKFNIHPKYFAPLRVGSTHMATPDPKMTRPSSHSALFQSNITNYPGSIALAYTYFPSVKSSCGIFFGCEKDDVEATLHIQELGNNLIGETLTVDGDIMARRSTHKYFQPSKLTERLSNIVTDVKIFEEDVAKANRQLKGLMNCVPRSGRGDTRNKNYMLRKQLEQMSCQYDDLSGTCRVCMETARLNAETHATSVSKHIAMGSMVLAFAAVLFMPIATIASIFSMPIFDYKADWKDIRGRPAPKAPEPTHEHPRIDLLLGRIAAHFKVTKAALRSIDLLLGKIAACFKVAKTALRSIDVLLGKIGKIAVRLGVIEEFSDGGNDKAPMDSFKKG</sequence>
<name>A0ACC2JJ72_9PEZI</name>